<reference evidence="2" key="1">
    <citation type="submission" date="2019-12" db="EMBL/GenBank/DDBJ databases">
        <title>Genome sequencing and annotation of Brassica cretica.</title>
        <authorList>
            <person name="Studholme D.J."/>
            <person name="Sarris P.F."/>
        </authorList>
    </citation>
    <scope>NUCLEOTIDE SEQUENCE</scope>
    <source>
        <strain evidence="2">PFS-102/07</strain>
        <tissue evidence="2">Leaf</tissue>
    </source>
</reference>
<dbReference type="EMBL" id="QGKY02001015">
    <property type="protein sequence ID" value="KAF2573478.1"/>
    <property type="molecule type" value="Genomic_DNA"/>
</dbReference>
<evidence type="ECO:0000256" key="1">
    <source>
        <dbReference type="SAM" id="MobiDB-lite"/>
    </source>
</evidence>
<evidence type="ECO:0000313" key="2">
    <source>
        <dbReference type="EMBL" id="KAF2573478.1"/>
    </source>
</evidence>
<sequence>MTSTCWDFAFYHSEAGHYRVPVLHAAFAEATIRLIKVLLVWIKIQVPDFTTLNVWSSSRVLPNLVPLLGDPRLSLLIMAPGRVPSVGLVPDRQFGNSSDDEPGGCAQSREGSSFHRLGDSPSGIEYSKWLSLPQGPYFDSYFLRDLGGGLEIIWPDVMDDPSSRRVPPFWKDQDVIMDLGLLGRGPQSSFSG</sequence>
<organism evidence="2">
    <name type="scientific">Brassica cretica</name>
    <name type="common">Mustard</name>
    <dbReference type="NCBI Taxonomy" id="69181"/>
    <lineage>
        <taxon>Eukaryota</taxon>
        <taxon>Viridiplantae</taxon>
        <taxon>Streptophyta</taxon>
        <taxon>Embryophyta</taxon>
        <taxon>Tracheophyta</taxon>
        <taxon>Spermatophyta</taxon>
        <taxon>Magnoliopsida</taxon>
        <taxon>eudicotyledons</taxon>
        <taxon>Gunneridae</taxon>
        <taxon>Pentapetalae</taxon>
        <taxon>rosids</taxon>
        <taxon>malvids</taxon>
        <taxon>Brassicales</taxon>
        <taxon>Brassicaceae</taxon>
        <taxon>Brassiceae</taxon>
        <taxon>Brassica</taxon>
    </lineage>
</organism>
<comment type="caution">
    <text evidence="2">The sequence shown here is derived from an EMBL/GenBank/DDBJ whole genome shotgun (WGS) entry which is preliminary data.</text>
</comment>
<protein>
    <submittedName>
        <fullName evidence="2">Uncharacterized protein</fullName>
    </submittedName>
</protein>
<name>A0A8S9IUM9_BRACR</name>
<accession>A0A8S9IUM9</accession>
<feature type="region of interest" description="Disordered" evidence="1">
    <location>
        <begin position="91"/>
        <end position="117"/>
    </location>
</feature>
<gene>
    <name evidence="2" type="ORF">F2Q70_00005558</name>
</gene>
<dbReference type="AlphaFoldDB" id="A0A8S9IUM9"/>
<proteinExistence type="predicted"/>